<organism evidence="1 2">
    <name type="scientific">Rubrobacter marinus</name>
    <dbReference type="NCBI Taxonomy" id="2653852"/>
    <lineage>
        <taxon>Bacteria</taxon>
        <taxon>Bacillati</taxon>
        <taxon>Actinomycetota</taxon>
        <taxon>Rubrobacteria</taxon>
        <taxon>Rubrobacterales</taxon>
        <taxon>Rubrobacteraceae</taxon>
        <taxon>Rubrobacter</taxon>
    </lineage>
</organism>
<protein>
    <submittedName>
        <fullName evidence="1">Uncharacterized protein</fullName>
    </submittedName>
</protein>
<keyword evidence="2" id="KW-1185">Reference proteome</keyword>
<dbReference type="KEGG" id="rmar:GBA65_15155"/>
<gene>
    <name evidence="1" type="ORF">GBA65_15155</name>
</gene>
<proteinExistence type="predicted"/>
<evidence type="ECO:0000313" key="1">
    <source>
        <dbReference type="EMBL" id="QIN79642.1"/>
    </source>
</evidence>
<dbReference type="Proteomes" id="UP000502706">
    <property type="component" value="Chromosome"/>
</dbReference>
<accession>A0A6G8PZL7</accession>
<dbReference type="AlphaFoldDB" id="A0A6G8PZL7"/>
<reference evidence="1 2" key="1">
    <citation type="submission" date="2019-10" db="EMBL/GenBank/DDBJ databases">
        <title>Rubrobacter sp nov SCSIO 52915 isolated from a deep-sea sediment in the South China Sea.</title>
        <authorList>
            <person name="Chen R.W."/>
        </authorList>
    </citation>
    <scope>NUCLEOTIDE SEQUENCE [LARGE SCALE GENOMIC DNA]</scope>
    <source>
        <strain evidence="1 2">SCSIO 52915</strain>
    </source>
</reference>
<name>A0A6G8PZL7_9ACTN</name>
<evidence type="ECO:0000313" key="2">
    <source>
        <dbReference type="Proteomes" id="UP000502706"/>
    </source>
</evidence>
<dbReference type="EMBL" id="CP045121">
    <property type="protein sequence ID" value="QIN79642.1"/>
    <property type="molecule type" value="Genomic_DNA"/>
</dbReference>
<sequence>MSEAEATTSQRGTAWRRYRHRDRPEIEYDVEIFASNGSLVVHTAPTKGEPCFRVRTIRNLSFREEAHRPAYTYMPTEGFLEVYERAEDVAREERFVR</sequence>
<dbReference type="RefSeq" id="WP_166397315.1">
    <property type="nucleotide sequence ID" value="NZ_CP045121.1"/>
</dbReference>